<dbReference type="SMART" id="SM00849">
    <property type="entry name" value="Lactamase_B"/>
    <property type="match status" value="1"/>
</dbReference>
<dbReference type="InterPro" id="IPR036866">
    <property type="entry name" value="RibonucZ/Hydroxyglut_hydro"/>
</dbReference>
<feature type="signal peptide" evidence="1">
    <location>
        <begin position="1"/>
        <end position="19"/>
    </location>
</feature>
<dbReference type="SUPFAM" id="SSF56281">
    <property type="entry name" value="Metallo-hydrolase/oxidoreductase"/>
    <property type="match status" value="1"/>
</dbReference>
<dbReference type="CDD" id="cd07739">
    <property type="entry name" value="metallo-hydrolase-like_MBL-fold"/>
    <property type="match status" value="1"/>
</dbReference>
<keyword evidence="1" id="KW-0732">Signal</keyword>
<name>A0ABR4PS54_9HELO</name>
<accession>A0ABR4PS54</accession>
<feature type="chain" id="PRO_5047208621" evidence="1">
    <location>
        <begin position="20"/>
        <end position="333"/>
    </location>
</feature>
<evidence type="ECO:0000259" key="2">
    <source>
        <dbReference type="SMART" id="SM00849"/>
    </source>
</evidence>
<comment type="caution">
    <text evidence="3">The sequence shown here is derived from an EMBL/GenBank/DDBJ whole genome shotgun (WGS) entry which is preliminary data.</text>
</comment>
<reference evidence="3 4" key="1">
    <citation type="submission" date="2024-06" db="EMBL/GenBank/DDBJ databases">
        <title>Complete genome of Phlyctema vagabunda strain 19-DSS-EL-015.</title>
        <authorList>
            <person name="Fiorenzani C."/>
        </authorList>
    </citation>
    <scope>NUCLEOTIDE SEQUENCE [LARGE SCALE GENOMIC DNA]</scope>
    <source>
        <strain evidence="3 4">19-DSS-EL-015</strain>
    </source>
</reference>
<sequence>MKFRTASVAVGLLATSANAASSHQTFKVPKEPLRVETFINPGPSLDMVSSLIIGSEAAVLIDMPLAIPQAKNLASWIKNTTDKPLVSVFTTHFHPDHYLSGAAVLEEFPDTKYYANSHAVAHIEVEAVRKVAQWKDTLGNDAIVDTVAIPTPHDFTFFTLPGDEDTPVELLSPPGGNTIDETFFWIPSIKTVIAGDSVYSHQMHMWLADLLTPELTESWLTTIEFISYLEPSLIIPGHALDNTIFGSAVDLEHTYSYVKYFKDNIESKGINSFTPQEISNMLNSTFPGLAETTTSATLLNITAEEFGRGGSRQPRFTDLHVYNNLQVLDGWIL</sequence>
<dbReference type="PANTHER" id="PTHR42951:SF14">
    <property type="entry name" value="METALLO-BETA-LACTAMASE SUPERFAMILY PROTEIN"/>
    <property type="match status" value="1"/>
</dbReference>
<evidence type="ECO:0000313" key="4">
    <source>
        <dbReference type="Proteomes" id="UP001629113"/>
    </source>
</evidence>
<keyword evidence="4" id="KW-1185">Reference proteome</keyword>
<dbReference type="Proteomes" id="UP001629113">
    <property type="component" value="Unassembled WGS sequence"/>
</dbReference>
<organism evidence="3 4">
    <name type="scientific">Phlyctema vagabunda</name>
    <dbReference type="NCBI Taxonomy" id="108571"/>
    <lineage>
        <taxon>Eukaryota</taxon>
        <taxon>Fungi</taxon>
        <taxon>Dikarya</taxon>
        <taxon>Ascomycota</taxon>
        <taxon>Pezizomycotina</taxon>
        <taxon>Leotiomycetes</taxon>
        <taxon>Helotiales</taxon>
        <taxon>Dermateaceae</taxon>
        <taxon>Phlyctema</taxon>
    </lineage>
</organism>
<proteinExistence type="predicted"/>
<dbReference type="Gene3D" id="3.60.15.10">
    <property type="entry name" value="Ribonuclease Z/Hydroxyacylglutathione hydrolase-like"/>
    <property type="match status" value="1"/>
</dbReference>
<protein>
    <submittedName>
        <fullName evidence="3">Metallo-beta-lactamase family protein</fullName>
    </submittedName>
</protein>
<feature type="domain" description="Metallo-beta-lactamase" evidence="2">
    <location>
        <begin position="46"/>
        <end position="238"/>
    </location>
</feature>
<gene>
    <name evidence="3" type="ORF">PVAG01_02905</name>
</gene>
<evidence type="ECO:0000256" key="1">
    <source>
        <dbReference type="SAM" id="SignalP"/>
    </source>
</evidence>
<dbReference type="InterPro" id="IPR001279">
    <property type="entry name" value="Metallo-B-lactamas"/>
</dbReference>
<dbReference type="InterPro" id="IPR050855">
    <property type="entry name" value="NDM-1-like"/>
</dbReference>
<evidence type="ECO:0000313" key="3">
    <source>
        <dbReference type="EMBL" id="KAL3426114.1"/>
    </source>
</evidence>
<dbReference type="EMBL" id="JBFCZG010000002">
    <property type="protein sequence ID" value="KAL3426114.1"/>
    <property type="molecule type" value="Genomic_DNA"/>
</dbReference>
<dbReference type="PANTHER" id="PTHR42951">
    <property type="entry name" value="METALLO-BETA-LACTAMASE DOMAIN-CONTAINING"/>
    <property type="match status" value="1"/>
</dbReference>
<dbReference type="Pfam" id="PF00753">
    <property type="entry name" value="Lactamase_B"/>
    <property type="match status" value="1"/>
</dbReference>